<dbReference type="PROSITE" id="PS01122">
    <property type="entry name" value="CASPASE_CYS"/>
    <property type="match status" value="1"/>
</dbReference>
<accession>A0A6S7HWU7</accession>
<dbReference type="CDD" id="cd00032">
    <property type="entry name" value="CASc"/>
    <property type="match status" value="1"/>
</dbReference>
<dbReference type="GO" id="GO:0006508">
    <property type="term" value="P:proteolysis"/>
    <property type="evidence" value="ECO:0007669"/>
    <property type="project" value="UniProtKB-KW"/>
</dbReference>
<evidence type="ECO:0000256" key="3">
    <source>
        <dbReference type="ARBA" id="ARBA00022703"/>
    </source>
</evidence>
<evidence type="ECO:0000313" key="7">
    <source>
        <dbReference type="Proteomes" id="UP001152795"/>
    </source>
</evidence>
<keyword evidence="7" id="KW-1185">Reference proteome</keyword>
<sequence>MSIIAIPYGETLDSYSSIESLKKTRTLASYKFRGRMSPLREQWTRNRHDSNATKFFPPASCDPLLDFINLDDFENDEKLLRNFEDVLKIHKMGFPVKAAQVPSLCSEISQSVYGRLIPISITKCDLLTKLLDRKPTARRLCKQVSVSKPEVKPERSTDNSFGGKISRPIPVAEFVDINEQLQKYRKKFMRGLKGIGPEASGRFLETGGPASSPVGDYVSEGKEELARGTKGGLEAVDSNYGTAVSSEETSAVDENVTFKFNPKYYNQRIHDRSCNVNEKRSKDDYRARLSTSGEGNRVENGITITSKNKANKLTTVGTKPTKLTPRQITKIKRPAPRTCRQSTNPEVPSDVATELYVDVAYENKLTELRQKTLAFDKRALKVVFGDKLEAVFGDKLETLDAGMVNSVWFKRLVEDLGKKEEKLRTYKRELTRAFSFSYFELLRKVRMENEGSKAKGKAEEMAGKFNVRIEGGSGHIFMGDHTRVDIKDGRGRAGPTIPRPTVNITPRDPAFTTTFPSRQTSVQETQGGSVHYTIRQGCALIIHNRYFPKGNLSEREGSQEDVRAIKVFCKEAGLDINDTDRETENLTATEMDSLCNEIARRSFSRYDGFVCFILSHGCEDGIYGVDDNIISLQEIVTKFRDCEGLAGKPKLFFIQACRGTNKDSGIPIDSDSHPVNRPVPLRLPRESDILLAHSSVDGFESYRSRECGSWFIITLMEQLRKHAHEMHLMDILTLVNRAIAGYYTDEGLKQMPCQMTTLTKFVYFKYPPPLSSP</sequence>
<dbReference type="PANTHER" id="PTHR47901:SF8">
    <property type="entry name" value="CASPASE-3"/>
    <property type="match status" value="1"/>
</dbReference>
<dbReference type="PROSITE" id="PS50207">
    <property type="entry name" value="CASPASE_P10"/>
    <property type="match status" value="1"/>
</dbReference>
<name>A0A6S7HWU7_PARCT</name>
<evidence type="ECO:0000256" key="5">
    <source>
        <dbReference type="RuleBase" id="RU003971"/>
    </source>
</evidence>
<dbReference type="PANTHER" id="PTHR47901">
    <property type="entry name" value="CASPASE RECRUITMENT DOMAIN-CONTAINING PROTEIN 18"/>
    <property type="match status" value="1"/>
</dbReference>
<comment type="similarity">
    <text evidence="1 5">Belongs to the peptidase C14A family.</text>
</comment>
<dbReference type="OrthoDB" id="6022486at2759"/>
<evidence type="ECO:0000256" key="1">
    <source>
        <dbReference type="ARBA" id="ARBA00010134"/>
    </source>
</evidence>
<dbReference type="InterPro" id="IPR002138">
    <property type="entry name" value="Pept_C14_p10"/>
</dbReference>
<dbReference type="SMART" id="SM00115">
    <property type="entry name" value="CASc"/>
    <property type="match status" value="1"/>
</dbReference>
<dbReference type="PROSITE" id="PS50208">
    <property type="entry name" value="CASPASE_P20"/>
    <property type="match status" value="1"/>
</dbReference>
<organism evidence="6 7">
    <name type="scientific">Paramuricea clavata</name>
    <name type="common">Red gorgonian</name>
    <name type="synonym">Violescent sea-whip</name>
    <dbReference type="NCBI Taxonomy" id="317549"/>
    <lineage>
        <taxon>Eukaryota</taxon>
        <taxon>Metazoa</taxon>
        <taxon>Cnidaria</taxon>
        <taxon>Anthozoa</taxon>
        <taxon>Octocorallia</taxon>
        <taxon>Malacalcyonacea</taxon>
        <taxon>Plexauridae</taxon>
        <taxon>Paramuricea</taxon>
    </lineage>
</organism>
<dbReference type="Pfam" id="PF00656">
    <property type="entry name" value="Peptidase_C14"/>
    <property type="match status" value="1"/>
</dbReference>
<gene>
    <name evidence="6" type="ORF">PACLA_8A048095</name>
</gene>
<dbReference type="AlphaFoldDB" id="A0A6S7HWU7"/>
<dbReference type="InterPro" id="IPR011600">
    <property type="entry name" value="Pept_C14_caspase"/>
</dbReference>
<dbReference type="GO" id="GO:0004197">
    <property type="term" value="F:cysteine-type endopeptidase activity"/>
    <property type="evidence" value="ECO:0007669"/>
    <property type="project" value="InterPro"/>
</dbReference>
<reference evidence="6" key="1">
    <citation type="submission" date="2020-04" db="EMBL/GenBank/DDBJ databases">
        <authorList>
            <person name="Alioto T."/>
            <person name="Alioto T."/>
            <person name="Gomez Garrido J."/>
        </authorList>
    </citation>
    <scope>NUCLEOTIDE SEQUENCE</scope>
    <source>
        <strain evidence="6">A484AB</strain>
    </source>
</reference>
<evidence type="ECO:0000256" key="4">
    <source>
        <dbReference type="ARBA" id="ARBA00022801"/>
    </source>
</evidence>
<dbReference type="Proteomes" id="UP001152795">
    <property type="component" value="Unassembled WGS sequence"/>
</dbReference>
<dbReference type="EMBL" id="CACRXK020005946">
    <property type="protein sequence ID" value="CAB4007880.1"/>
    <property type="molecule type" value="Genomic_DNA"/>
</dbReference>
<proteinExistence type="inferred from homology"/>
<keyword evidence="2" id="KW-0645">Protease</keyword>
<dbReference type="InterPro" id="IPR029030">
    <property type="entry name" value="Caspase-like_dom_sf"/>
</dbReference>
<dbReference type="InterPro" id="IPR002398">
    <property type="entry name" value="Pept_C14"/>
</dbReference>
<keyword evidence="4" id="KW-0378">Hydrolase</keyword>
<protein>
    <submittedName>
        <fullName evidence="6">Caspase-3-like, partial</fullName>
    </submittedName>
</protein>
<dbReference type="GO" id="GO:0006915">
    <property type="term" value="P:apoptotic process"/>
    <property type="evidence" value="ECO:0007669"/>
    <property type="project" value="UniProtKB-KW"/>
</dbReference>
<keyword evidence="3" id="KW-0053">Apoptosis</keyword>
<dbReference type="SUPFAM" id="SSF52129">
    <property type="entry name" value="Caspase-like"/>
    <property type="match status" value="1"/>
</dbReference>
<comment type="caution">
    <text evidence="6">The sequence shown here is derived from an EMBL/GenBank/DDBJ whole genome shotgun (WGS) entry which is preliminary data.</text>
</comment>
<dbReference type="PRINTS" id="PR00376">
    <property type="entry name" value="IL1BCENZYME"/>
</dbReference>
<evidence type="ECO:0000256" key="2">
    <source>
        <dbReference type="ARBA" id="ARBA00022670"/>
    </source>
</evidence>
<dbReference type="Gene3D" id="3.40.50.1460">
    <property type="match status" value="1"/>
</dbReference>
<evidence type="ECO:0000313" key="6">
    <source>
        <dbReference type="EMBL" id="CAB4007880.1"/>
    </source>
</evidence>
<dbReference type="InterPro" id="IPR015917">
    <property type="entry name" value="Pept_C14A"/>
</dbReference>
<dbReference type="InterPro" id="IPR001309">
    <property type="entry name" value="Pept_C14_p20"/>
</dbReference>
<dbReference type="InterPro" id="IPR033139">
    <property type="entry name" value="Caspase_cys_AS"/>
</dbReference>